<reference evidence="1" key="3">
    <citation type="submission" date="2023-05" db="EMBL/GenBank/DDBJ databases">
        <authorList>
            <person name="Smith C.H."/>
        </authorList>
    </citation>
    <scope>NUCLEOTIDE SEQUENCE</scope>
    <source>
        <strain evidence="1">CHS0354</strain>
        <tissue evidence="1">Mantle</tissue>
    </source>
</reference>
<dbReference type="AlphaFoldDB" id="A0AAE0T2Z3"/>
<gene>
    <name evidence="1" type="ORF">CHS0354_026415</name>
</gene>
<comment type="caution">
    <text evidence="1">The sequence shown here is derived from an EMBL/GenBank/DDBJ whole genome shotgun (WGS) entry which is preliminary data.</text>
</comment>
<organism evidence="1 2">
    <name type="scientific">Potamilus streckersoni</name>
    <dbReference type="NCBI Taxonomy" id="2493646"/>
    <lineage>
        <taxon>Eukaryota</taxon>
        <taxon>Metazoa</taxon>
        <taxon>Spiralia</taxon>
        <taxon>Lophotrochozoa</taxon>
        <taxon>Mollusca</taxon>
        <taxon>Bivalvia</taxon>
        <taxon>Autobranchia</taxon>
        <taxon>Heteroconchia</taxon>
        <taxon>Palaeoheterodonta</taxon>
        <taxon>Unionida</taxon>
        <taxon>Unionoidea</taxon>
        <taxon>Unionidae</taxon>
        <taxon>Ambleminae</taxon>
        <taxon>Lampsilini</taxon>
        <taxon>Potamilus</taxon>
    </lineage>
</organism>
<protein>
    <recommendedName>
        <fullName evidence="3">Mitochondria-eating protein</fullName>
    </recommendedName>
</protein>
<accession>A0AAE0T2Z3</accession>
<keyword evidence="2" id="KW-1185">Reference proteome</keyword>
<dbReference type="Proteomes" id="UP001195483">
    <property type="component" value="Unassembled WGS sequence"/>
</dbReference>
<evidence type="ECO:0008006" key="3">
    <source>
        <dbReference type="Google" id="ProtNLM"/>
    </source>
</evidence>
<reference evidence="1" key="1">
    <citation type="journal article" date="2021" name="Genome Biol. Evol.">
        <title>A High-Quality Reference Genome for a Parasitic Bivalve with Doubly Uniparental Inheritance (Bivalvia: Unionida).</title>
        <authorList>
            <person name="Smith C.H."/>
        </authorList>
    </citation>
    <scope>NUCLEOTIDE SEQUENCE</scope>
    <source>
        <strain evidence="1">CHS0354</strain>
    </source>
</reference>
<proteinExistence type="predicted"/>
<name>A0AAE0T2Z3_9BIVA</name>
<reference evidence="1" key="2">
    <citation type="journal article" date="2021" name="Genome Biol. Evol.">
        <title>Developing a high-quality reference genome for a parasitic bivalve with doubly uniparental inheritance (Bivalvia: Unionida).</title>
        <authorList>
            <person name="Smith C.H."/>
        </authorList>
    </citation>
    <scope>NUCLEOTIDE SEQUENCE</scope>
    <source>
        <strain evidence="1">CHS0354</strain>
        <tissue evidence="1">Mantle</tissue>
    </source>
</reference>
<evidence type="ECO:0000313" key="2">
    <source>
        <dbReference type="Proteomes" id="UP001195483"/>
    </source>
</evidence>
<dbReference type="EMBL" id="JAEAOA010001575">
    <property type="protein sequence ID" value="KAK3602855.1"/>
    <property type="molecule type" value="Genomic_DNA"/>
</dbReference>
<evidence type="ECO:0000313" key="1">
    <source>
        <dbReference type="EMBL" id="KAK3602855.1"/>
    </source>
</evidence>
<sequence length="106" mass="12269">MSDFLQAKYPRILPSNIVTECLHAIAYAEKSMEVCWWMCILEPPIAMEWVPDRLQGQPFQPFNRDLYSPFTKTGSHLEYTVWPVLLLYKHGPVLSKGVAQGINPYR</sequence>